<gene>
    <name evidence="1" type="ORF">NBH20_19860</name>
</gene>
<organism evidence="1 2">
    <name type="scientific">Ciceribacter sichuanensis</name>
    <dbReference type="NCBI Taxonomy" id="2949647"/>
    <lineage>
        <taxon>Bacteria</taxon>
        <taxon>Pseudomonadati</taxon>
        <taxon>Pseudomonadota</taxon>
        <taxon>Alphaproteobacteria</taxon>
        <taxon>Hyphomicrobiales</taxon>
        <taxon>Rhizobiaceae</taxon>
        <taxon>Ciceribacter</taxon>
    </lineage>
</organism>
<comment type="caution">
    <text evidence="1">The sequence shown here is derived from an EMBL/GenBank/DDBJ whole genome shotgun (WGS) entry which is preliminary data.</text>
</comment>
<accession>A0ABT0VCR6</accession>
<dbReference type="RefSeq" id="WP_250946355.1">
    <property type="nucleotide sequence ID" value="NZ_JAMQAY010000009.1"/>
</dbReference>
<sequence>MSDNITLASPSLFAFLDRLGLPPAARDRVIEIDQQLSEEIESDAANADHCALLVFEAADLIADRDPPGFDFDGIEWGEE</sequence>
<evidence type="ECO:0000313" key="1">
    <source>
        <dbReference type="EMBL" id="MCM2403433.1"/>
    </source>
</evidence>
<protein>
    <submittedName>
        <fullName evidence="1">Uncharacterized protein</fullName>
    </submittedName>
</protein>
<reference evidence="1 2" key="1">
    <citation type="submission" date="2022-06" db="EMBL/GenBank/DDBJ databases">
        <authorList>
            <person name="Sun Q."/>
        </authorList>
    </citation>
    <scope>NUCLEOTIDE SEQUENCE [LARGE SCALE GENOMIC DNA]</scope>
    <source>
        <strain evidence="1 2">S153</strain>
    </source>
</reference>
<dbReference type="EMBL" id="JAMQAY010000009">
    <property type="protein sequence ID" value="MCM2403433.1"/>
    <property type="molecule type" value="Genomic_DNA"/>
</dbReference>
<evidence type="ECO:0000313" key="2">
    <source>
        <dbReference type="Proteomes" id="UP001155079"/>
    </source>
</evidence>
<name>A0ABT0VCR6_9HYPH</name>
<dbReference type="Proteomes" id="UP001155079">
    <property type="component" value="Unassembled WGS sequence"/>
</dbReference>
<proteinExistence type="predicted"/>
<keyword evidence="2" id="KW-1185">Reference proteome</keyword>